<dbReference type="InterPro" id="IPR036345">
    <property type="entry name" value="ExoRNase_PH_dom2_sf"/>
</dbReference>
<dbReference type="SUPFAM" id="SSF52283">
    <property type="entry name" value="Formate/glycerate dehydrogenase catalytic domain-like"/>
    <property type="match status" value="1"/>
</dbReference>
<dbReference type="Pfam" id="PF01138">
    <property type="entry name" value="RNase_PH"/>
    <property type="match status" value="1"/>
</dbReference>
<proteinExistence type="inferred from homology"/>
<evidence type="ECO:0000256" key="4">
    <source>
        <dbReference type="ARBA" id="ARBA00022553"/>
    </source>
</evidence>
<sequence length="580" mass="63654">MALNNIKNVLISDDVNAKCVEILQNNGFNVVKNTSLSIDQLKQEIKNYDCLVVRSATKVTKEVLNSGVGSLKLVARAGTGVDNIDCVSASDLNILVMNAVGSNTISAAELTCAMISGLARNLQLANQSMKDGKWERSKFMGTELYGKTLAVLGLGRIGREVASRMRAFGMRIIGYDPIVKAEDAAQWNIESMSLEQIWPQADYITVHVPFMPETKNLINAEVMSKCKRGFRLVNCARGGIIEENDLLQALNSGQCAGAGLDVFAEEPTKNFDLVRHNNVICTPHLGASSIEAQNRVAVDIAEQIVKFVKFGKLEGGDELRLDGRAPNDYRPIKVEFNKINNSYGSCQLILGDTKVIAAVKAELDTPDAFTPDFGKLDFFVDCSANAAPEFQGRGGEQIASQIVNILSNLFSPKNFDLTQLNIVSGKKCWHLYVDIVLLESSGNLYDACALATKLALARARFPRLATKSDDEGQIEIDFADEDEEAMQLNVDNLPHSVSVCKIGNNYVVDSDLKEESVTKVRITFGFDDKGNIRYTSKDGFGSLDPDSLYSIVDIAKNSSKKLQEFYLEAISRIDDKYFSN</sequence>
<dbReference type="PANTHER" id="PTHR42938:SF22">
    <property type="entry name" value="D-3-PHOSPHOGLYCERATE DEHYDROGENASE"/>
    <property type="match status" value="1"/>
</dbReference>
<keyword evidence="7" id="KW-0520">NAD</keyword>
<keyword evidence="6" id="KW-0560">Oxidoreductase</keyword>
<keyword evidence="5" id="KW-0007">Acetylation</keyword>
<dbReference type="InterPro" id="IPR020568">
    <property type="entry name" value="Ribosomal_Su5_D2-typ_SF"/>
</dbReference>
<comment type="subunit">
    <text evidence="2">Homotetramer.</text>
</comment>
<dbReference type="EMBL" id="REGN01004915">
    <property type="protein sequence ID" value="RNA15649.1"/>
    <property type="molecule type" value="Genomic_DNA"/>
</dbReference>
<evidence type="ECO:0000256" key="1">
    <source>
        <dbReference type="ARBA" id="ARBA00005854"/>
    </source>
</evidence>
<dbReference type="GO" id="GO:0051287">
    <property type="term" value="F:NAD binding"/>
    <property type="evidence" value="ECO:0007669"/>
    <property type="project" value="InterPro"/>
</dbReference>
<dbReference type="OrthoDB" id="1621027at2759"/>
<dbReference type="FunFam" id="3.40.50.720:FF:000021">
    <property type="entry name" value="D-3-phosphoglycerate dehydrogenase"/>
    <property type="match status" value="1"/>
</dbReference>
<feature type="domain" description="D-isomer specific 2-hydroxyacid dehydrogenase catalytic" evidence="8">
    <location>
        <begin position="9"/>
        <end position="310"/>
    </location>
</feature>
<dbReference type="InterPro" id="IPR036291">
    <property type="entry name" value="NAD(P)-bd_dom_sf"/>
</dbReference>
<dbReference type="Pfam" id="PF02826">
    <property type="entry name" value="2-Hacid_dh_C"/>
    <property type="match status" value="1"/>
</dbReference>
<dbReference type="InterPro" id="IPR006139">
    <property type="entry name" value="D-isomer_2_OHA_DH_cat_dom"/>
</dbReference>
<dbReference type="SUPFAM" id="SSF55666">
    <property type="entry name" value="Ribonuclease PH domain 2-like"/>
    <property type="match status" value="1"/>
</dbReference>
<reference evidence="12 13" key="1">
    <citation type="journal article" date="2018" name="Sci. Rep.">
        <title>Genomic signatures of local adaptation to the degree of environmental predictability in rotifers.</title>
        <authorList>
            <person name="Franch-Gras L."/>
            <person name="Hahn C."/>
            <person name="Garcia-Roger E.M."/>
            <person name="Carmona M.J."/>
            <person name="Serra M."/>
            <person name="Gomez A."/>
        </authorList>
    </citation>
    <scope>NUCLEOTIDE SEQUENCE [LARGE SCALE GENOMIC DNA]</scope>
    <source>
        <strain evidence="12">HYR1</strain>
    </source>
</reference>
<dbReference type="InterPro" id="IPR029752">
    <property type="entry name" value="D-isomer_DH_CS1"/>
</dbReference>
<accession>A0A3M7QWR2</accession>
<evidence type="ECO:0000256" key="6">
    <source>
        <dbReference type="ARBA" id="ARBA00023002"/>
    </source>
</evidence>
<dbReference type="InterPro" id="IPR006140">
    <property type="entry name" value="D-isomer_DH_NAD-bd"/>
</dbReference>
<evidence type="ECO:0000256" key="7">
    <source>
        <dbReference type="ARBA" id="ARBA00023027"/>
    </source>
</evidence>
<dbReference type="PROSITE" id="PS00671">
    <property type="entry name" value="D_2_HYDROXYACID_DH_3"/>
    <property type="match status" value="1"/>
</dbReference>
<dbReference type="Pfam" id="PF00389">
    <property type="entry name" value="2-Hacid_dh"/>
    <property type="match status" value="1"/>
</dbReference>
<organism evidence="12 13">
    <name type="scientific">Brachionus plicatilis</name>
    <name type="common">Marine rotifer</name>
    <name type="synonym">Brachionus muelleri</name>
    <dbReference type="NCBI Taxonomy" id="10195"/>
    <lineage>
        <taxon>Eukaryota</taxon>
        <taxon>Metazoa</taxon>
        <taxon>Spiralia</taxon>
        <taxon>Gnathifera</taxon>
        <taxon>Rotifera</taxon>
        <taxon>Eurotatoria</taxon>
        <taxon>Monogononta</taxon>
        <taxon>Pseudotrocha</taxon>
        <taxon>Ploima</taxon>
        <taxon>Brachionidae</taxon>
        <taxon>Brachionus</taxon>
    </lineage>
</organism>
<evidence type="ECO:0000256" key="2">
    <source>
        <dbReference type="ARBA" id="ARBA00011881"/>
    </source>
</evidence>
<evidence type="ECO:0000259" key="9">
    <source>
        <dbReference type="Pfam" id="PF01138"/>
    </source>
</evidence>
<dbReference type="AlphaFoldDB" id="A0A3M7QWR2"/>
<dbReference type="CDD" id="cd12173">
    <property type="entry name" value="PGDH_4"/>
    <property type="match status" value="1"/>
</dbReference>
<dbReference type="CDD" id="cd11367">
    <property type="entry name" value="RNase_PH_RRP42"/>
    <property type="match status" value="1"/>
</dbReference>
<keyword evidence="13" id="KW-1185">Reference proteome</keyword>
<evidence type="ECO:0000313" key="12">
    <source>
        <dbReference type="EMBL" id="RNA15649.1"/>
    </source>
</evidence>
<gene>
    <name evidence="12" type="ORF">BpHYR1_042427</name>
</gene>
<dbReference type="InterPro" id="IPR001247">
    <property type="entry name" value="ExoRNase_PH_dom1"/>
</dbReference>
<evidence type="ECO:0000313" key="13">
    <source>
        <dbReference type="Proteomes" id="UP000276133"/>
    </source>
</evidence>
<evidence type="ECO:0000259" key="10">
    <source>
        <dbReference type="Pfam" id="PF02826"/>
    </source>
</evidence>
<feature type="domain" description="Exoribonuclease phosphorolytic" evidence="11">
    <location>
        <begin position="493"/>
        <end position="557"/>
    </location>
</feature>
<evidence type="ECO:0000259" key="8">
    <source>
        <dbReference type="Pfam" id="PF00389"/>
    </source>
</evidence>
<evidence type="ECO:0000256" key="3">
    <source>
        <dbReference type="ARBA" id="ARBA00021582"/>
    </source>
</evidence>
<keyword evidence="4" id="KW-0597">Phosphoprotein</keyword>
<name>A0A3M7QWR2_BRAPC</name>
<evidence type="ECO:0000259" key="11">
    <source>
        <dbReference type="Pfam" id="PF03725"/>
    </source>
</evidence>
<dbReference type="Proteomes" id="UP000276133">
    <property type="component" value="Unassembled WGS sequence"/>
</dbReference>
<dbReference type="SUPFAM" id="SSF54211">
    <property type="entry name" value="Ribosomal protein S5 domain 2-like"/>
    <property type="match status" value="1"/>
</dbReference>
<comment type="caution">
    <text evidence="12">The sequence shown here is derived from an EMBL/GenBank/DDBJ whole genome shotgun (WGS) entry which is preliminary data.</text>
</comment>
<comment type="similarity">
    <text evidence="1">Belongs to the D-isomer specific 2-hydroxyacid dehydrogenase family.</text>
</comment>
<dbReference type="Gene3D" id="3.30.230.70">
    <property type="entry name" value="GHMP Kinase, N-terminal domain"/>
    <property type="match status" value="1"/>
</dbReference>
<feature type="domain" description="D-isomer specific 2-hydroxyacid dehydrogenase NAD-binding" evidence="10">
    <location>
        <begin position="113"/>
        <end position="286"/>
    </location>
</feature>
<dbReference type="InterPro" id="IPR027408">
    <property type="entry name" value="PNPase/RNase_PH_dom_sf"/>
</dbReference>
<dbReference type="Pfam" id="PF03725">
    <property type="entry name" value="RNase_PH_C"/>
    <property type="match status" value="1"/>
</dbReference>
<dbReference type="InterPro" id="IPR015847">
    <property type="entry name" value="ExoRNase_PH_dom2"/>
</dbReference>
<feature type="domain" description="Exoribonuclease phosphorolytic" evidence="9">
    <location>
        <begin position="329"/>
        <end position="462"/>
    </location>
</feature>
<dbReference type="InterPro" id="IPR029753">
    <property type="entry name" value="D-isomer_DH_CS"/>
</dbReference>
<dbReference type="SUPFAM" id="SSF51735">
    <property type="entry name" value="NAD(P)-binding Rossmann-fold domains"/>
    <property type="match status" value="1"/>
</dbReference>
<dbReference type="GO" id="GO:0004617">
    <property type="term" value="F:phosphoglycerate dehydrogenase activity"/>
    <property type="evidence" value="ECO:0007669"/>
    <property type="project" value="TreeGrafter"/>
</dbReference>
<dbReference type="PANTHER" id="PTHR42938">
    <property type="entry name" value="FORMATE DEHYDROGENASE 1"/>
    <property type="match status" value="1"/>
</dbReference>
<dbReference type="STRING" id="10195.A0A3M7QWR2"/>
<dbReference type="Gene3D" id="3.40.50.720">
    <property type="entry name" value="NAD(P)-binding Rossmann-like Domain"/>
    <property type="match status" value="2"/>
</dbReference>
<evidence type="ECO:0000256" key="5">
    <source>
        <dbReference type="ARBA" id="ARBA00022990"/>
    </source>
</evidence>
<protein>
    <recommendedName>
        <fullName evidence="3">D-3-phosphoglycerate dehydrogenase</fullName>
    </recommendedName>
</protein>
<dbReference type="PROSITE" id="PS00065">
    <property type="entry name" value="D_2_HYDROXYACID_DH_1"/>
    <property type="match status" value="1"/>
</dbReference>